<name>W9CN50_SCLBF</name>
<comment type="caution">
    <text evidence="2">The sequence shown here is derived from an EMBL/GenBank/DDBJ whole genome shotgun (WGS) entry which is preliminary data.</text>
</comment>
<reference evidence="2 3" key="1">
    <citation type="journal article" date="2014" name="Genome Announc.">
        <title>Draft genome sequence of Sclerotinia borealis, a psychrophilic plant pathogenic fungus.</title>
        <authorList>
            <person name="Mardanov A.V."/>
            <person name="Beletsky A.V."/>
            <person name="Kadnikov V.V."/>
            <person name="Ignatov A.N."/>
            <person name="Ravin N.V."/>
        </authorList>
    </citation>
    <scope>NUCLEOTIDE SEQUENCE [LARGE SCALE GENOMIC DNA]</scope>
    <source>
        <strain evidence="3">F-4157</strain>
    </source>
</reference>
<dbReference type="OrthoDB" id="3561077at2759"/>
<protein>
    <submittedName>
        <fullName evidence="2">Uncharacterized protein</fullName>
    </submittedName>
</protein>
<gene>
    <name evidence="2" type="ORF">SBOR_2345</name>
</gene>
<evidence type="ECO:0000256" key="1">
    <source>
        <dbReference type="SAM" id="MobiDB-lite"/>
    </source>
</evidence>
<dbReference type="AlphaFoldDB" id="W9CN50"/>
<dbReference type="HOGENOM" id="CLU_096903_0_0_1"/>
<feature type="region of interest" description="Disordered" evidence="1">
    <location>
        <begin position="211"/>
        <end position="251"/>
    </location>
</feature>
<feature type="compositionally biased region" description="Polar residues" evidence="1">
    <location>
        <begin position="78"/>
        <end position="97"/>
    </location>
</feature>
<organism evidence="2 3">
    <name type="scientific">Sclerotinia borealis (strain F-4128)</name>
    <dbReference type="NCBI Taxonomy" id="1432307"/>
    <lineage>
        <taxon>Eukaryota</taxon>
        <taxon>Fungi</taxon>
        <taxon>Dikarya</taxon>
        <taxon>Ascomycota</taxon>
        <taxon>Pezizomycotina</taxon>
        <taxon>Leotiomycetes</taxon>
        <taxon>Helotiales</taxon>
        <taxon>Sclerotiniaceae</taxon>
        <taxon>Sclerotinia</taxon>
    </lineage>
</organism>
<evidence type="ECO:0000313" key="2">
    <source>
        <dbReference type="EMBL" id="ESZ97271.1"/>
    </source>
</evidence>
<proteinExistence type="predicted"/>
<evidence type="ECO:0000313" key="3">
    <source>
        <dbReference type="Proteomes" id="UP000019487"/>
    </source>
</evidence>
<dbReference type="EMBL" id="AYSA01000094">
    <property type="protein sequence ID" value="ESZ97271.1"/>
    <property type="molecule type" value="Genomic_DNA"/>
</dbReference>
<dbReference type="Proteomes" id="UP000019487">
    <property type="component" value="Unassembled WGS sequence"/>
</dbReference>
<keyword evidence="3" id="KW-1185">Reference proteome</keyword>
<sequence length="251" mass="29137">MNTRRRMSRPSRFLEDLPEDGVITNWTVAKNRRRIITAESRQPPESRAQPPNFSESSIREARSRHPLQIRAPPPPSVEFSSIVPSSNRPESPSTWDNPTPFDDENENSSVPHHVPAPPARIDSGKYFNAQRESRRQRISSAMQDIWLEVKSRMMGDSKLERETRKVQAAKRRDSLANTRKIDAGLASQIKTHREKQERLKIDALTKAKQIESEIKARAKRKRAAEKRSKEQEKMGRKEEKLREKEEMRTLK</sequence>
<accession>W9CN50</accession>
<feature type="region of interest" description="Disordered" evidence="1">
    <location>
        <begin position="31"/>
        <end position="135"/>
    </location>
</feature>
<feature type="compositionally biased region" description="Basic and acidic residues" evidence="1">
    <location>
        <begin position="225"/>
        <end position="251"/>
    </location>
</feature>